<gene>
    <name evidence="2" type="ORF">SEVIR_1G291100v2</name>
</gene>
<sequence>MHSNLLIFMEKMGLSFFKPVDFICLLIWWFSIKIRL</sequence>
<accession>A0A4U6WH27</accession>
<keyword evidence="1" id="KW-1133">Transmembrane helix</keyword>
<keyword evidence="3" id="KW-1185">Reference proteome</keyword>
<organism evidence="2 3">
    <name type="scientific">Setaria viridis</name>
    <name type="common">Green bristlegrass</name>
    <name type="synonym">Setaria italica subsp. viridis</name>
    <dbReference type="NCBI Taxonomy" id="4556"/>
    <lineage>
        <taxon>Eukaryota</taxon>
        <taxon>Viridiplantae</taxon>
        <taxon>Streptophyta</taxon>
        <taxon>Embryophyta</taxon>
        <taxon>Tracheophyta</taxon>
        <taxon>Spermatophyta</taxon>
        <taxon>Magnoliopsida</taxon>
        <taxon>Liliopsida</taxon>
        <taxon>Poales</taxon>
        <taxon>Poaceae</taxon>
        <taxon>PACMAD clade</taxon>
        <taxon>Panicoideae</taxon>
        <taxon>Panicodae</taxon>
        <taxon>Paniceae</taxon>
        <taxon>Cenchrinae</taxon>
        <taxon>Setaria</taxon>
    </lineage>
</organism>
<keyword evidence="1" id="KW-0812">Transmembrane</keyword>
<evidence type="ECO:0000313" key="3">
    <source>
        <dbReference type="Proteomes" id="UP000298652"/>
    </source>
</evidence>
<dbReference type="Proteomes" id="UP000298652">
    <property type="component" value="Chromosome 1"/>
</dbReference>
<reference evidence="2" key="1">
    <citation type="submission" date="2019-03" db="EMBL/GenBank/DDBJ databases">
        <title>WGS assembly of Setaria viridis.</title>
        <authorList>
            <person name="Huang P."/>
            <person name="Jenkins J."/>
            <person name="Grimwood J."/>
            <person name="Barry K."/>
            <person name="Healey A."/>
            <person name="Mamidi S."/>
            <person name="Sreedasyam A."/>
            <person name="Shu S."/>
            <person name="Feldman M."/>
            <person name="Wu J."/>
            <person name="Yu Y."/>
            <person name="Chen C."/>
            <person name="Johnson J."/>
            <person name="Rokhsar D."/>
            <person name="Baxter I."/>
            <person name="Schmutz J."/>
            <person name="Brutnell T."/>
            <person name="Kellogg E."/>
        </authorList>
    </citation>
    <scope>NUCLEOTIDE SEQUENCE [LARGE SCALE GENOMIC DNA]</scope>
</reference>
<proteinExistence type="predicted"/>
<evidence type="ECO:0000256" key="1">
    <source>
        <dbReference type="SAM" id="Phobius"/>
    </source>
</evidence>
<protein>
    <submittedName>
        <fullName evidence="2">Uncharacterized protein</fullName>
    </submittedName>
</protein>
<dbReference type="Gramene" id="TKW41093">
    <property type="protein sequence ID" value="TKW41093"/>
    <property type="gene ID" value="SEVIR_1G291100v2"/>
</dbReference>
<feature type="transmembrane region" description="Helical" evidence="1">
    <location>
        <begin position="12"/>
        <end position="32"/>
    </location>
</feature>
<dbReference type="AlphaFoldDB" id="A0A4U6WH27"/>
<name>A0A4U6WH27_SETVI</name>
<dbReference type="EMBL" id="CM016552">
    <property type="protein sequence ID" value="TKW41093.1"/>
    <property type="molecule type" value="Genomic_DNA"/>
</dbReference>
<evidence type="ECO:0000313" key="2">
    <source>
        <dbReference type="EMBL" id="TKW41093.1"/>
    </source>
</evidence>
<keyword evidence="1" id="KW-0472">Membrane</keyword>